<protein>
    <submittedName>
        <fullName evidence="1">Uncharacterized protein</fullName>
    </submittedName>
</protein>
<accession>A0A3N4IV65</accession>
<organism evidence="1 2">
    <name type="scientific">Choiromyces venosus 120613-1</name>
    <dbReference type="NCBI Taxonomy" id="1336337"/>
    <lineage>
        <taxon>Eukaryota</taxon>
        <taxon>Fungi</taxon>
        <taxon>Dikarya</taxon>
        <taxon>Ascomycota</taxon>
        <taxon>Pezizomycotina</taxon>
        <taxon>Pezizomycetes</taxon>
        <taxon>Pezizales</taxon>
        <taxon>Tuberaceae</taxon>
        <taxon>Choiromyces</taxon>
    </lineage>
</organism>
<keyword evidence="2" id="KW-1185">Reference proteome</keyword>
<dbReference type="EMBL" id="ML120541">
    <property type="protein sequence ID" value="RPA90093.1"/>
    <property type="molecule type" value="Genomic_DNA"/>
</dbReference>
<dbReference type="Proteomes" id="UP000276215">
    <property type="component" value="Unassembled WGS sequence"/>
</dbReference>
<evidence type="ECO:0000313" key="1">
    <source>
        <dbReference type="EMBL" id="RPA90093.1"/>
    </source>
</evidence>
<proteinExistence type="predicted"/>
<evidence type="ECO:0000313" key="2">
    <source>
        <dbReference type="Proteomes" id="UP000276215"/>
    </source>
</evidence>
<name>A0A3N4IV65_9PEZI</name>
<reference evidence="1 2" key="1">
    <citation type="journal article" date="2018" name="Nat. Ecol. Evol.">
        <title>Pezizomycetes genomes reveal the molecular basis of ectomycorrhizal truffle lifestyle.</title>
        <authorList>
            <person name="Murat C."/>
            <person name="Payen T."/>
            <person name="Noel B."/>
            <person name="Kuo A."/>
            <person name="Morin E."/>
            <person name="Chen J."/>
            <person name="Kohler A."/>
            <person name="Krizsan K."/>
            <person name="Balestrini R."/>
            <person name="Da Silva C."/>
            <person name="Montanini B."/>
            <person name="Hainaut M."/>
            <person name="Levati E."/>
            <person name="Barry K.W."/>
            <person name="Belfiori B."/>
            <person name="Cichocki N."/>
            <person name="Clum A."/>
            <person name="Dockter R.B."/>
            <person name="Fauchery L."/>
            <person name="Guy J."/>
            <person name="Iotti M."/>
            <person name="Le Tacon F."/>
            <person name="Lindquist E.A."/>
            <person name="Lipzen A."/>
            <person name="Malagnac F."/>
            <person name="Mello A."/>
            <person name="Molinier V."/>
            <person name="Miyauchi S."/>
            <person name="Poulain J."/>
            <person name="Riccioni C."/>
            <person name="Rubini A."/>
            <person name="Sitrit Y."/>
            <person name="Splivallo R."/>
            <person name="Traeger S."/>
            <person name="Wang M."/>
            <person name="Zifcakova L."/>
            <person name="Wipf D."/>
            <person name="Zambonelli A."/>
            <person name="Paolocci F."/>
            <person name="Nowrousian M."/>
            <person name="Ottonello S."/>
            <person name="Baldrian P."/>
            <person name="Spatafora J.W."/>
            <person name="Henrissat B."/>
            <person name="Nagy L.G."/>
            <person name="Aury J.M."/>
            <person name="Wincker P."/>
            <person name="Grigoriev I.V."/>
            <person name="Bonfante P."/>
            <person name="Martin F.M."/>
        </authorList>
    </citation>
    <scope>NUCLEOTIDE SEQUENCE [LARGE SCALE GENOMIC DNA]</scope>
    <source>
        <strain evidence="1 2">120613-1</strain>
    </source>
</reference>
<dbReference type="AlphaFoldDB" id="A0A3N4IV65"/>
<sequence length="208" mass="23277">MPYTIIVESTDAIPEDQIALMSQTLNVLGEDPAVHYARWTQSTGTSYECEIGITVDRKHLTLMTGKLPSPPVYSPHRDFLQGVKSVTITTSSSAPDAKAECPYLVSEPAPTPRADKGRIWPATFLGPWRFPRGKDGKSRRWKRLKMDLSNDYPLLLGLGTPVRSELVNRGHMGQLVRAWPCVGMRKYFPLLPEAQACWGQLEILNARE</sequence>
<gene>
    <name evidence="1" type="ORF">L873DRAFT_1795681</name>
</gene>